<dbReference type="SUPFAM" id="SSF50475">
    <property type="entry name" value="FMN-binding split barrel"/>
    <property type="match status" value="1"/>
</dbReference>
<proteinExistence type="inferred from homology"/>
<dbReference type="GeneID" id="300402867"/>
<keyword evidence="2" id="KW-0560">Oxidoreductase</keyword>
<reference evidence="4 5" key="1">
    <citation type="submission" date="2019-08" db="EMBL/GenBank/DDBJ databases">
        <authorList>
            <person name="Peeters C."/>
        </authorList>
    </citation>
    <scope>NUCLEOTIDE SEQUENCE [LARGE SCALE GENOMIC DNA]</scope>
    <source>
        <strain evidence="4 5">LMG 31114</strain>
    </source>
</reference>
<organism evidence="4 5">
    <name type="scientific">Pandoraea pneumonica</name>
    <dbReference type="NCBI Taxonomy" id="2508299"/>
    <lineage>
        <taxon>Bacteria</taxon>
        <taxon>Pseudomonadati</taxon>
        <taxon>Pseudomonadota</taxon>
        <taxon>Betaproteobacteria</taxon>
        <taxon>Burkholderiales</taxon>
        <taxon>Burkholderiaceae</taxon>
        <taxon>Pandoraea</taxon>
    </lineage>
</organism>
<evidence type="ECO:0000256" key="1">
    <source>
        <dbReference type="ARBA" id="ARBA00008898"/>
    </source>
</evidence>
<sequence length="166" mass="17428">MTSTVQITDFQQAMASFPGGITAVTTRSADGPIGIIATAVCSLSAEPPSILVCVHKSASVHDAILETGRFAVNLLSTEHRTLVARFQQQRGAARFEPAQWTALQTGAPILTDAAVALDCTLLDTHDGYSHTIIVGAVAATRLGNTPDAGCLLWHDRTYARSSPLAA</sequence>
<dbReference type="PANTHER" id="PTHR30466:SF11">
    <property type="entry name" value="FLAVIN-DEPENDENT MONOOXYGENASE, REDUCTASE SUBUNIT HSAB"/>
    <property type="match status" value="1"/>
</dbReference>
<dbReference type="Pfam" id="PF01613">
    <property type="entry name" value="Flavin_Reduct"/>
    <property type="match status" value="1"/>
</dbReference>
<dbReference type="GO" id="GO:0010181">
    <property type="term" value="F:FMN binding"/>
    <property type="evidence" value="ECO:0007669"/>
    <property type="project" value="InterPro"/>
</dbReference>
<dbReference type="Gene3D" id="2.30.110.10">
    <property type="entry name" value="Electron Transport, Fmn-binding Protein, Chain A"/>
    <property type="match status" value="1"/>
</dbReference>
<dbReference type="SMART" id="SM00903">
    <property type="entry name" value="Flavin_Reduct"/>
    <property type="match status" value="1"/>
</dbReference>
<comment type="similarity">
    <text evidence="1">Belongs to the non-flavoprotein flavin reductase family.</text>
</comment>
<dbReference type="GO" id="GO:0042602">
    <property type="term" value="F:riboflavin reductase (NADPH) activity"/>
    <property type="evidence" value="ECO:0007669"/>
    <property type="project" value="TreeGrafter"/>
</dbReference>
<evidence type="ECO:0000313" key="4">
    <source>
        <dbReference type="EMBL" id="VVD74850.1"/>
    </source>
</evidence>
<dbReference type="EMBL" id="CABPSK010000001">
    <property type="protein sequence ID" value="VVD74850.1"/>
    <property type="molecule type" value="Genomic_DNA"/>
</dbReference>
<dbReference type="InterPro" id="IPR012349">
    <property type="entry name" value="Split_barrel_FMN-bd"/>
</dbReference>
<dbReference type="OrthoDB" id="8525727at2"/>
<dbReference type="AlphaFoldDB" id="A0A5E4SGN8"/>
<protein>
    <submittedName>
        <fullName evidence="4">Flavin reductase</fullName>
    </submittedName>
</protein>
<dbReference type="RefSeq" id="WP_150678176.1">
    <property type="nucleotide sequence ID" value="NZ_CABPSK010000001.1"/>
</dbReference>
<dbReference type="InterPro" id="IPR002563">
    <property type="entry name" value="Flavin_Rdtase-like_dom"/>
</dbReference>
<accession>A0A5E4SGN8</accession>
<dbReference type="PANTHER" id="PTHR30466">
    <property type="entry name" value="FLAVIN REDUCTASE"/>
    <property type="match status" value="1"/>
</dbReference>
<evidence type="ECO:0000259" key="3">
    <source>
        <dbReference type="SMART" id="SM00903"/>
    </source>
</evidence>
<feature type="domain" description="Flavin reductase like" evidence="3">
    <location>
        <begin position="14"/>
        <end position="160"/>
    </location>
</feature>
<keyword evidence="5" id="KW-1185">Reference proteome</keyword>
<dbReference type="InterPro" id="IPR050268">
    <property type="entry name" value="NADH-dep_flavin_reductase"/>
</dbReference>
<name>A0A5E4SGN8_9BURK</name>
<evidence type="ECO:0000313" key="5">
    <source>
        <dbReference type="Proteomes" id="UP000366945"/>
    </source>
</evidence>
<evidence type="ECO:0000256" key="2">
    <source>
        <dbReference type="ARBA" id="ARBA00023002"/>
    </source>
</evidence>
<gene>
    <name evidence="4" type="ORF">PPN31114_00808</name>
</gene>
<dbReference type="Proteomes" id="UP000366945">
    <property type="component" value="Unassembled WGS sequence"/>
</dbReference>